<dbReference type="GO" id="GO:0003677">
    <property type="term" value="F:DNA binding"/>
    <property type="evidence" value="ECO:0007669"/>
    <property type="project" value="InterPro"/>
</dbReference>
<proteinExistence type="inferred from homology"/>
<dbReference type="Gene3D" id="1.10.443.10">
    <property type="entry name" value="Intergrase catalytic core"/>
    <property type="match status" value="1"/>
</dbReference>
<dbReference type="InterPro" id="IPR011010">
    <property type="entry name" value="DNA_brk_join_enz"/>
</dbReference>
<feature type="domain" description="Tyr recombinase" evidence="4">
    <location>
        <begin position="209"/>
        <end position="393"/>
    </location>
</feature>
<dbReference type="SUPFAM" id="SSF56349">
    <property type="entry name" value="DNA breaking-rejoining enzymes"/>
    <property type="match status" value="1"/>
</dbReference>
<dbReference type="InterPro" id="IPR025166">
    <property type="entry name" value="Integrase_DNA_bind_dom"/>
</dbReference>
<organism evidence="5 6">
    <name type="scientific">Alteromonas mediterranea</name>
    <dbReference type="NCBI Taxonomy" id="314275"/>
    <lineage>
        <taxon>Bacteria</taxon>
        <taxon>Pseudomonadati</taxon>
        <taxon>Pseudomonadota</taxon>
        <taxon>Gammaproteobacteria</taxon>
        <taxon>Alteromonadales</taxon>
        <taxon>Alteromonadaceae</taxon>
        <taxon>Alteromonas/Salinimonas group</taxon>
        <taxon>Alteromonas</taxon>
    </lineage>
</organism>
<dbReference type="Proteomes" id="UP000061468">
    <property type="component" value="Chromosome"/>
</dbReference>
<dbReference type="PROSITE" id="PS51898">
    <property type="entry name" value="TYR_RECOMBINASE"/>
    <property type="match status" value="1"/>
</dbReference>
<dbReference type="InterPro" id="IPR002104">
    <property type="entry name" value="Integrase_catalytic"/>
</dbReference>
<dbReference type="AlphaFoldDB" id="A0AAC8XIK8"/>
<dbReference type="PANTHER" id="PTHR30629">
    <property type="entry name" value="PROPHAGE INTEGRASE"/>
    <property type="match status" value="1"/>
</dbReference>
<accession>A0AAC8XIK8</accession>
<dbReference type="InterPro" id="IPR013762">
    <property type="entry name" value="Integrase-like_cat_sf"/>
</dbReference>
<dbReference type="InterPro" id="IPR050808">
    <property type="entry name" value="Phage_Integrase"/>
</dbReference>
<dbReference type="EMBL" id="CP013928">
    <property type="protein sequence ID" value="AMJ77579.1"/>
    <property type="molecule type" value="Genomic_DNA"/>
</dbReference>
<evidence type="ECO:0000313" key="5">
    <source>
        <dbReference type="EMBL" id="AMJ77579.1"/>
    </source>
</evidence>
<sequence length="439" mass="50879">MPEKFKFTKKVLQELTPQEKRKRYYDLDVAGLVCDVTPAGKKVFRVYKRLKHQSSPLSVTLGSFPELTIEQARQSARDTLNKIVNKQNPNIETRKQQEKLVTMKEVFLHYKVNKSLSVNTLRGYNQVMDCYLEDYREEPLIYFDENTVKKVHASITKRSKAQADLTMRFIRALFNFAKFEYRDENGVSHFEENPVHILSHLRAWHHVGRKQTYLNGQQIGAFLDAVDDVRNEGIATSMLFPISVCDYIETALFTGLRKTELVQLKWEQVNLDERSFWVEKTKNGDPLKLPISPHLQSIFERRKEYQTESPYVFNAVNNVGRIVEPKKVLHKVSERGEVVFSMHDLRRTFTTVAERIQTGTYTLKRLLNHKTGRNDVTAGYTVLTPEELREPAKRIENKILELAGRRQKADEVKSGLVDIASLSKEEKLALAQLLLSQVH</sequence>
<dbReference type="GO" id="GO:0015074">
    <property type="term" value="P:DNA integration"/>
    <property type="evidence" value="ECO:0007669"/>
    <property type="project" value="UniProtKB-KW"/>
</dbReference>
<evidence type="ECO:0000313" key="6">
    <source>
        <dbReference type="Proteomes" id="UP000061468"/>
    </source>
</evidence>
<reference evidence="5 6" key="1">
    <citation type="submission" date="2015-12" db="EMBL/GenBank/DDBJ databases">
        <title>Intraspecies pangenome expansion in the marine bacterium Alteromonas.</title>
        <authorList>
            <person name="Lopez-Perez M."/>
            <person name="Rodriguez-Valera F."/>
        </authorList>
    </citation>
    <scope>NUCLEOTIDE SEQUENCE [LARGE SCALE GENOMIC DNA]</scope>
    <source>
        <strain evidence="5 6">UM8</strain>
    </source>
</reference>
<evidence type="ECO:0000256" key="2">
    <source>
        <dbReference type="ARBA" id="ARBA00022908"/>
    </source>
</evidence>
<dbReference type="InterPro" id="IPR038488">
    <property type="entry name" value="Integrase_DNA-bd_sf"/>
</dbReference>
<evidence type="ECO:0000256" key="1">
    <source>
        <dbReference type="ARBA" id="ARBA00008857"/>
    </source>
</evidence>
<dbReference type="GO" id="GO:0006310">
    <property type="term" value="P:DNA recombination"/>
    <property type="evidence" value="ECO:0007669"/>
    <property type="project" value="UniProtKB-KW"/>
</dbReference>
<keyword evidence="2" id="KW-0229">DNA integration</keyword>
<dbReference type="PANTHER" id="PTHR30629:SF2">
    <property type="entry name" value="PROPHAGE INTEGRASE INTS-RELATED"/>
    <property type="match status" value="1"/>
</dbReference>
<comment type="similarity">
    <text evidence="1">Belongs to the 'phage' integrase family.</text>
</comment>
<name>A0AAC8XIK8_9ALTE</name>
<dbReference type="Gene3D" id="3.30.160.390">
    <property type="entry name" value="Integrase, DNA-binding domain"/>
    <property type="match status" value="1"/>
</dbReference>
<dbReference type="Pfam" id="PF13356">
    <property type="entry name" value="Arm-DNA-bind_3"/>
    <property type="match status" value="1"/>
</dbReference>
<protein>
    <recommendedName>
        <fullName evidence="4">Tyr recombinase domain-containing protein</fullName>
    </recommendedName>
</protein>
<dbReference type="Pfam" id="PF00589">
    <property type="entry name" value="Phage_integrase"/>
    <property type="match status" value="1"/>
</dbReference>
<keyword evidence="3" id="KW-0233">DNA recombination</keyword>
<evidence type="ECO:0000259" key="4">
    <source>
        <dbReference type="PROSITE" id="PS51898"/>
    </source>
</evidence>
<evidence type="ECO:0000256" key="3">
    <source>
        <dbReference type="ARBA" id="ARBA00023172"/>
    </source>
</evidence>
<gene>
    <name evidence="5" type="ORF">AV942_04250</name>
</gene>
<dbReference type="RefSeq" id="WP_015066338.1">
    <property type="nucleotide sequence ID" value="NZ_CP013928.1"/>
</dbReference>